<evidence type="ECO:0000256" key="1">
    <source>
        <dbReference type="ARBA" id="ARBA00023015"/>
    </source>
</evidence>
<keyword evidence="2" id="KW-0238">DNA-binding</keyword>
<dbReference type="InterPro" id="IPR000835">
    <property type="entry name" value="HTH_MarR-typ"/>
</dbReference>
<sequence length="159" mass="16309">MTRGANLVEVERTGREDPGAAPVAVGRALARLSRLLEQASSAAGLTLAQYRVLVLVAQRPERASALAAKADVQRATLSAIVAGLERGGLLAREPVAEDGRGVRLRLTEHGASQLAAVERELGERLRAACEAGGCDPEALAGLLGAVLVGFETTCGGSST</sequence>
<dbReference type="InterPro" id="IPR036388">
    <property type="entry name" value="WH-like_DNA-bd_sf"/>
</dbReference>
<proteinExistence type="predicted"/>
<organism evidence="5 6">
    <name type="scientific">Aciditerrimonas ferrireducens</name>
    <dbReference type="NCBI Taxonomy" id="667306"/>
    <lineage>
        <taxon>Bacteria</taxon>
        <taxon>Bacillati</taxon>
        <taxon>Actinomycetota</taxon>
        <taxon>Acidimicrobiia</taxon>
        <taxon>Acidimicrobiales</taxon>
        <taxon>Acidimicrobiaceae</taxon>
        <taxon>Aciditerrimonas</taxon>
    </lineage>
</organism>
<dbReference type="PANTHER" id="PTHR33164">
    <property type="entry name" value="TRANSCRIPTIONAL REGULATOR, MARR FAMILY"/>
    <property type="match status" value="1"/>
</dbReference>
<reference evidence="5 6" key="1">
    <citation type="submission" date="2024-09" db="EMBL/GenBank/DDBJ databases">
        <authorList>
            <person name="Sun Q."/>
            <person name="Mori K."/>
        </authorList>
    </citation>
    <scope>NUCLEOTIDE SEQUENCE [LARGE SCALE GENOMIC DNA]</scope>
    <source>
        <strain evidence="5 6">JCM 15389</strain>
    </source>
</reference>
<keyword evidence="6" id="KW-1185">Reference proteome</keyword>
<dbReference type="InterPro" id="IPR039422">
    <property type="entry name" value="MarR/SlyA-like"/>
</dbReference>
<comment type="caution">
    <text evidence="5">The sequence shown here is derived from an EMBL/GenBank/DDBJ whole genome shotgun (WGS) entry which is preliminary data.</text>
</comment>
<dbReference type="PANTHER" id="PTHR33164:SF43">
    <property type="entry name" value="HTH-TYPE TRANSCRIPTIONAL REPRESSOR YETL"/>
    <property type="match status" value="1"/>
</dbReference>
<dbReference type="PROSITE" id="PS01117">
    <property type="entry name" value="HTH_MARR_1"/>
    <property type="match status" value="1"/>
</dbReference>
<evidence type="ECO:0000259" key="4">
    <source>
        <dbReference type="PROSITE" id="PS50995"/>
    </source>
</evidence>
<dbReference type="RefSeq" id="WP_248105789.1">
    <property type="nucleotide sequence ID" value="NZ_JAKHEX010000003.1"/>
</dbReference>
<keyword evidence="1" id="KW-0805">Transcription regulation</keyword>
<evidence type="ECO:0000313" key="6">
    <source>
        <dbReference type="Proteomes" id="UP001589788"/>
    </source>
</evidence>
<keyword evidence="3" id="KW-0804">Transcription</keyword>
<dbReference type="EMBL" id="JBHLYQ010000044">
    <property type="protein sequence ID" value="MFC0081715.1"/>
    <property type="molecule type" value="Genomic_DNA"/>
</dbReference>
<feature type="domain" description="HTH marR-type" evidence="4">
    <location>
        <begin position="22"/>
        <end position="148"/>
    </location>
</feature>
<accession>A0ABV6C200</accession>
<dbReference type="InterPro" id="IPR036390">
    <property type="entry name" value="WH_DNA-bd_sf"/>
</dbReference>
<evidence type="ECO:0000256" key="3">
    <source>
        <dbReference type="ARBA" id="ARBA00023163"/>
    </source>
</evidence>
<evidence type="ECO:0000313" key="5">
    <source>
        <dbReference type="EMBL" id="MFC0081715.1"/>
    </source>
</evidence>
<dbReference type="SUPFAM" id="SSF46785">
    <property type="entry name" value="Winged helix' DNA-binding domain"/>
    <property type="match status" value="1"/>
</dbReference>
<dbReference type="InterPro" id="IPR023187">
    <property type="entry name" value="Tscrpt_reg_MarR-type_CS"/>
</dbReference>
<dbReference type="Gene3D" id="1.10.10.10">
    <property type="entry name" value="Winged helix-like DNA-binding domain superfamily/Winged helix DNA-binding domain"/>
    <property type="match status" value="1"/>
</dbReference>
<dbReference type="Proteomes" id="UP001589788">
    <property type="component" value="Unassembled WGS sequence"/>
</dbReference>
<protein>
    <submittedName>
        <fullName evidence="5">MarR family winged helix-turn-helix transcriptional regulator</fullName>
    </submittedName>
</protein>
<name>A0ABV6C200_9ACTN</name>
<dbReference type="PROSITE" id="PS50995">
    <property type="entry name" value="HTH_MARR_2"/>
    <property type="match status" value="1"/>
</dbReference>
<evidence type="ECO:0000256" key="2">
    <source>
        <dbReference type="ARBA" id="ARBA00023125"/>
    </source>
</evidence>
<dbReference type="Pfam" id="PF12802">
    <property type="entry name" value="MarR_2"/>
    <property type="match status" value="1"/>
</dbReference>
<dbReference type="SMART" id="SM00347">
    <property type="entry name" value="HTH_MARR"/>
    <property type="match status" value="1"/>
</dbReference>
<gene>
    <name evidence="5" type="ORF">ACFFRE_06100</name>
</gene>